<evidence type="ECO:0000256" key="7">
    <source>
        <dbReference type="ARBA" id="ARBA00023242"/>
    </source>
</evidence>
<dbReference type="Gene3D" id="2.40.100.10">
    <property type="entry name" value="Cyclophilin-like"/>
    <property type="match status" value="1"/>
</dbReference>
<evidence type="ECO:0000313" key="12">
    <source>
        <dbReference type="Proteomes" id="UP000829291"/>
    </source>
</evidence>
<comment type="subcellular location">
    <subcellularLocation>
        <location evidence="2">Nucleus</location>
    </subcellularLocation>
</comment>
<keyword evidence="12" id="KW-1185">Reference proteome</keyword>
<dbReference type="InterPro" id="IPR012677">
    <property type="entry name" value="Nucleotide-bd_a/b_plait_sf"/>
</dbReference>
<dbReference type="GO" id="GO:0005634">
    <property type="term" value="C:nucleus"/>
    <property type="evidence" value="ECO:0007669"/>
    <property type="project" value="UniProtKB-SubCell"/>
</dbReference>
<feature type="compositionally biased region" description="Basic and acidic residues" evidence="9">
    <location>
        <begin position="339"/>
        <end position="413"/>
    </location>
</feature>
<dbReference type="PANTHER" id="PTHR45843:SF1">
    <property type="entry name" value="PEPTIDYL-PROLYL CIS-TRANS ISOMERASE-LIKE 4"/>
    <property type="match status" value="1"/>
</dbReference>
<dbReference type="EC" id="5.2.1.8" evidence="3"/>
<evidence type="ECO:0000256" key="5">
    <source>
        <dbReference type="ARBA" id="ARBA00023110"/>
    </source>
</evidence>
<dbReference type="InterPro" id="IPR029000">
    <property type="entry name" value="Cyclophilin-like_dom_sf"/>
</dbReference>
<feature type="domain" description="RRM" evidence="11">
    <location>
        <begin position="240"/>
        <end position="318"/>
    </location>
</feature>
<dbReference type="InParanoid" id="A0A6J0BR14"/>
<proteinExistence type="predicted"/>
<feature type="compositionally biased region" description="Low complexity" evidence="9">
    <location>
        <begin position="724"/>
        <end position="742"/>
    </location>
</feature>
<feature type="compositionally biased region" description="Basic and acidic residues" evidence="9">
    <location>
        <begin position="437"/>
        <end position="485"/>
    </location>
</feature>
<dbReference type="SUPFAM" id="SSF50891">
    <property type="entry name" value="Cyclophilin-like"/>
    <property type="match status" value="1"/>
</dbReference>
<feature type="domain" description="PPIase cyclophilin-type" evidence="10">
    <location>
        <begin position="1"/>
        <end position="161"/>
    </location>
</feature>
<dbReference type="CDD" id="cd01921">
    <property type="entry name" value="cyclophilin_RRM"/>
    <property type="match status" value="1"/>
</dbReference>
<name>A0A6J0BR14_NEOLC</name>
<feature type="compositionally biased region" description="Basic residues" evidence="9">
    <location>
        <begin position="712"/>
        <end position="723"/>
    </location>
</feature>
<gene>
    <name evidence="13" type="primary">LOC107222039</name>
</gene>
<feature type="compositionally biased region" description="Basic and acidic residues" evidence="9">
    <location>
        <begin position="611"/>
        <end position="623"/>
    </location>
</feature>
<dbReference type="RefSeq" id="XP_015516732.2">
    <property type="nucleotide sequence ID" value="XM_015661246.2"/>
</dbReference>
<dbReference type="InterPro" id="IPR002130">
    <property type="entry name" value="Cyclophilin-type_PPIase_dom"/>
</dbReference>
<dbReference type="Pfam" id="PF00076">
    <property type="entry name" value="RRM_1"/>
    <property type="match status" value="1"/>
</dbReference>
<dbReference type="PROSITE" id="PS50102">
    <property type="entry name" value="RRM"/>
    <property type="match status" value="1"/>
</dbReference>
<dbReference type="SUPFAM" id="SSF54928">
    <property type="entry name" value="RNA-binding domain, RBD"/>
    <property type="match status" value="1"/>
</dbReference>
<feature type="compositionally biased region" description="Low complexity" evidence="9">
    <location>
        <begin position="593"/>
        <end position="606"/>
    </location>
</feature>
<dbReference type="Proteomes" id="UP000829291">
    <property type="component" value="Chromosome 1"/>
</dbReference>
<dbReference type="PANTHER" id="PTHR45843">
    <property type="entry name" value="PEPTIDYL-PROLYL CIS-TRANS ISOMERASE-LIKE 4"/>
    <property type="match status" value="1"/>
</dbReference>
<evidence type="ECO:0000256" key="1">
    <source>
        <dbReference type="ARBA" id="ARBA00000971"/>
    </source>
</evidence>
<evidence type="ECO:0000256" key="9">
    <source>
        <dbReference type="SAM" id="MobiDB-lite"/>
    </source>
</evidence>
<feature type="compositionally biased region" description="Basic and acidic residues" evidence="9">
    <location>
        <begin position="667"/>
        <end position="681"/>
    </location>
</feature>
<accession>A0A6J0BR14</accession>
<dbReference type="GO" id="GO:0003755">
    <property type="term" value="F:peptidyl-prolyl cis-trans isomerase activity"/>
    <property type="evidence" value="ECO:0007669"/>
    <property type="project" value="UniProtKB-KW"/>
</dbReference>
<dbReference type="CDD" id="cd12235">
    <property type="entry name" value="RRM_PPIL4"/>
    <property type="match status" value="1"/>
</dbReference>
<evidence type="ECO:0000256" key="3">
    <source>
        <dbReference type="ARBA" id="ARBA00013194"/>
    </source>
</evidence>
<dbReference type="PROSITE" id="PS50072">
    <property type="entry name" value="CSA_PPIASE_2"/>
    <property type="match status" value="1"/>
</dbReference>
<dbReference type="AlphaFoldDB" id="A0A6J0BR14"/>
<feature type="region of interest" description="Disordered" evidence="9">
    <location>
        <begin position="339"/>
        <end position="485"/>
    </location>
</feature>
<dbReference type="Pfam" id="PF00160">
    <property type="entry name" value="Pro_isomerase"/>
    <property type="match status" value="1"/>
</dbReference>
<evidence type="ECO:0000256" key="8">
    <source>
        <dbReference type="PROSITE-ProRule" id="PRU00176"/>
    </source>
</evidence>
<feature type="compositionally biased region" description="Basic residues" evidence="9">
    <location>
        <begin position="624"/>
        <end position="636"/>
    </location>
</feature>
<sequence length="775" mass="89532">MAVVIETTVGDFTVDLFTAERPQTCRNFLKLCKIKYYNWSLFHSVQSSFIAQTGDPTGTGKGGESVYGIVLGEKARYYEAEQMPKIKHDRMGLISMVNCGNNMLGSQFFITLGSELQSLDGEHCVFGEITEGLEVVLKFNEAICDGDFRPYQDIRISHTVILEDPYDDPLGLVIPDKSPERTKEALMSDRIGADEVIDDTAGMTAEEIVEMRKEREAKARATILEIVGDLPDADMAPPENVLFVCKLNPVTGDDDLEIIFSRFGKVVGCEVIRDRQTGDSLQYAFVEFADRKSCEDAYFKMDNVLIDDRRIHVDFSQSVSKMRWRGKGKGIQYYDDKEKVNQNHGNSHETNNKNGREQKIQDYDKDKERKCSLREESERKRYHQENRKHTPLDETHRKNNKNNDRRSHDREITRNYYPRNYSWERPKNIYNQSKTDTGGRRKDESGRYRSEKNKKRDDNYRSRDRRDDNRSNNNDERGTGRDRRHREDFECDRRVSNVMTRHEERKDRVNNKWEEDQRKKGQNEQRHRSDGDGQIRYRNDKESNKNGRKGNIDVRGREVHYSSKDRRIESAHKEVEKTARSKETESVPENRNSKSQKMSSSSSSEDSSSESESKSSSESDKKTKSSKKKLRKRKHTTTSSDSSDSDEPKNKIKKKKRRKDTSDSDDSDNKKVSKKKSDAQIKRKQKLKKKQLDYENAKKLKSKGKKAGEGKKKLKNKKSRRTKVSSSSESESSGSSSDSSQSDSRKKKTKSSTKVKKIKKSKKSRKQTESSSSSD</sequence>
<protein>
    <recommendedName>
        <fullName evidence="3">peptidylprolyl isomerase</fullName>
        <ecNumber evidence="3">5.2.1.8</ecNumber>
    </recommendedName>
</protein>
<evidence type="ECO:0000259" key="10">
    <source>
        <dbReference type="PROSITE" id="PS50072"/>
    </source>
</evidence>
<dbReference type="KEGG" id="nlo:107222039"/>
<keyword evidence="7" id="KW-0539">Nucleus</keyword>
<feature type="region of interest" description="Disordered" evidence="9">
    <location>
        <begin position="501"/>
        <end position="775"/>
    </location>
</feature>
<keyword evidence="4 8" id="KW-0694">RNA-binding</keyword>
<dbReference type="Gene3D" id="3.30.70.330">
    <property type="match status" value="1"/>
</dbReference>
<dbReference type="GeneID" id="107222039"/>
<evidence type="ECO:0000256" key="2">
    <source>
        <dbReference type="ARBA" id="ARBA00004123"/>
    </source>
</evidence>
<dbReference type="PRINTS" id="PR00153">
    <property type="entry name" value="CSAPPISMRASE"/>
</dbReference>
<evidence type="ECO:0000256" key="4">
    <source>
        <dbReference type="ARBA" id="ARBA00022884"/>
    </source>
</evidence>
<feature type="compositionally biased region" description="Basic and acidic residues" evidence="9">
    <location>
        <begin position="501"/>
        <end position="585"/>
    </location>
</feature>
<dbReference type="GO" id="GO:0003723">
    <property type="term" value="F:RNA binding"/>
    <property type="evidence" value="ECO:0007669"/>
    <property type="project" value="UniProtKB-UniRule"/>
</dbReference>
<evidence type="ECO:0000313" key="13">
    <source>
        <dbReference type="RefSeq" id="XP_015516732.2"/>
    </source>
</evidence>
<keyword evidence="6 13" id="KW-0413">Isomerase</keyword>
<dbReference type="OrthoDB" id="2083at2759"/>
<dbReference type="InterPro" id="IPR035542">
    <property type="entry name" value="CRIP"/>
</dbReference>
<comment type="catalytic activity">
    <reaction evidence="1">
        <text>[protein]-peptidylproline (omega=180) = [protein]-peptidylproline (omega=0)</text>
        <dbReference type="Rhea" id="RHEA:16237"/>
        <dbReference type="Rhea" id="RHEA-COMP:10747"/>
        <dbReference type="Rhea" id="RHEA-COMP:10748"/>
        <dbReference type="ChEBI" id="CHEBI:83833"/>
        <dbReference type="ChEBI" id="CHEBI:83834"/>
        <dbReference type="EC" id="5.2.1.8"/>
    </reaction>
</comment>
<dbReference type="InterPro" id="IPR035538">
    <property type="entry name" value="Cyclophilin_PPIL4"/>
</dbReference>
<reference evidence="13" key="1">
    <citation type="submission" date="2025-08" db="UniProtKB">
        <authorList>
            <consortium name="RefSeq"/>
        </authorList>
    </citation>
    <scope>IDENTIFICATION</scope>
    <source>
        <tissue evidence="13">Thorax and Abdomen</tissue>
    </source>
</reference>
<dbReference type="SMART" id="SM00360">
    <property type="entry name" value="RRM"/>
    <property type="match status" value="1"/>
</dbReference>
<organism evidence="13">
    <name type="scientific">Neodiprion lecontei</name>
    <name type="common">Redheaded pine sawfly</name>
    <dbReference type="NCBI Taxonomy" id="441921"/>
    <lineage>
        <taxon>Eukaryota</taxon>
        <taxon>Metazoa</taxon>
        <taxon>Ecdysozoa</taxon>
        <taxon>Arthropoda</taxon>
        <taxon>Hexapoda</taxon>
        <taxon>Insecta</taxon>
        <taxon>Pterygota</taxon>
        <taxon>Neoptera</taxon>
        <taxon>Endopterygota</taxon>
        <taxon>Hymenoptera</taxon>
        <taxon>Tenthredinoidea</taxon>
        <taxon>Diprionidae</taxon>
        <taxon>Diprioninae</taxon>
        <taxon>Neodiprion</taxon>
    </lineage>
</organism>
<feature type="compositionally biased region" description="Basic residues" evidence="9">
    <location>
        <begin position="745"/>
        <end position="765"/>
    </location>
</feature>
<dbReference type="InterPro" id="IPR000504">
    <property type="entry name" value="RRM_dom"/>
</dbReference>
<evidence type="ECO:0000256" key="6">
    <source>
        <dbReference type="ARBA" id="ARBA00023235"/>
    </source>
</evidence>
<dbReference type="InterPro" id="IPR035979">
    <property type="entry name" value="RBD_domain_sf"/>
</dbReference>
<keyword evidence="5" id="KW-0697">Rotamase</keyword>
<evidence type="ECO:0000259" key="11">
    <source>
        <dbReference type="PROSITE" id="PS50102"/>
    </source>
</evidence>